<protein>
    <submittedName>
        <fullName evidence="2">Family with sequence similarity 180 member B</fullName>
    </submittedName>
</protein>
<dbReference type="PANTHER" id="PTHR34034:SF1">
    <property type="entry name" value="PROTEIN FAM180B"/>
    <property type="match status" value="1"/>
</dbReference>
<name>A0A8I3PHJ3_CANLF</name>
<dbReference type="Proteomes" id="UP000805418">
    <property type="component" value="Chromosome 18"/>
</dbReference>
<proteinExistence type="predicted"/>
<evidence type="ECO:0000313" key="3">
    <source>
        <dbReference type="Proteomes" id="UP000805418"/>
    </source>
</evidence>
<dbReference type="OrthoDB" id="8935082at2759"/>
<reference evidence="2" key="1">
    <citation type="submission" date="2020-03" db="EMBL/GenBank/DDBJ databases">
        <title>Long-read based genome assembly of a Labrador retriever dog.</title>
        <authorList>
            <person name="Eory L."/>
            <person name="Zhang W."/>
            <person name="Schoenebeck J."/>
        </authorList>
    </citation>
    <scope>NUCLEOTIDE SEQUENCE [LARGE SCALE GENOMIC DNA]</scope>
    <source>
        <strain evidence="2">Labrador retriever</strain>
    </source>
</reference>
<organism evidence="2 3">
    <name type="scientific">Canis lupus familiaris</name>
    <name type="common">Dog</name>
    <name type="synonym">Canis familiaris</name>
    <dbReference type="NCBI Taxonomy" id="9615"/>
    <lineage>
        <taxon>Eukaryota</taxon>
        <taxon>Metazoa</taxon>
        <taxon>Chordata</taxon>
        <taxon>Craniata</taxon>
        <taxon>Vertebrata</taxon>
        <taxon>Euteleostomi</taxon>
        <taxon>Mammalia</taxon>
        <taxon>Eutheria</taxon>
        <taxon>Laurasiatheria</taxon>
        <taxon>Carnivora</taxon>
        <taxon>Caniformia</taxon>
        <taxon>Canidae</taxon>
        <taxon>Canis</taxon>
    </lineage>
</organism>
<sequence length="314" mass="34501">MERSWKSEPAPPSLALKADTQNRERLGSLQWKLGAAVCGRMQEQRAAGERNTQRTWWGIAGTMQLLAWLIVAICLLPGVTTTQHHPGKPMDSASLGGGLQEPEAPEVMFEVFSSSLGYGGGSVQRSLRVGKGNVSSWACWEGVGGATQHGSYCLLIPHPTCPLLLPALPPSGPSPPLTWLPLQLLWAGLELDVMGQLHIQDEELASTHPGRRLRLLLQHHVPSDLEGAKQRLRQFQDLRKGPPLSPWDFEHLLLTGLSCVYRLHKASEAEERGHWAQVFALLAQETLWDLCKGFCPQGQPPSLGPWALILDPFP</sequence>
<dbReference type="Pfam" id="PF15173">
    <property type="entry name" value="FAM180"/>
    <property type="match status" value="1"/>
</dbReference>
<dbReference type="GeneTree" id="ENSGT00940000154479"/>
<evidence type="ECO:0000313" key="2">
    <source>
        <dbReference type="Ensembl" id="ENSCAFP00845028111.1"/>
    </source>
</evidence>
<dbReference type="AlphaFoldDB" id="A0A8I3PHJ3"/>
<dbReference type="FunCoup" id="A0A8I3PHJ3">
    <property type="interactions" value="1"/>
</dbReference>
<dbReference type="Ensembl" id="ENSCAFT00845035923.1">
    <property type="protein sequence ID" value="ENSCAFP00845028111.1"/>
    <property type="gene ID" value="ENSCAFG00845020398.1"/>
</dbReference>
<reference evidence="2" key="3">
    <citation type="submission" date="2025-09" db="UniProtKB">
        <authorList>
            <consortium name="Ensembl"/>
        </authorList>
    </citation>
    <scope>IDENTIFICATION</scope>
    <source>
        <strain evidence="2">Boxer</strain>
    </source>
</reference>
<accession>A0A8I3PHJ3</accession>
<reference evidence="2" key="2">
    <citation type="submission" date="2025-08" db="UniProtKB">
        <authorList>
            <consortium name="Ensembl"/>
        </authorList>
    </citation>
    <scope>IDENTIFICATION</scope>
    <source>
        <strain evidence="2">Boxer</strain>
    </source>
</reference>
<keyword evidence="1" id="KW-0812">Transmembrane</keyword>
<dbReference type="PANTHER" id="PTHR34034">
    <property type="entry name" value="PROTEIN FAM180A-RELATED"/>
    <property type="match status" value="1"/>
</dbReference>
<keyword evidence="1" id="KW-1133">Transmembrane helix</keyword>
<dbReference type="InterPro" id="IPR029170">
    <property type="entry name" value="FAM180"/>
</dbReference>
<feature type="transmembrane region" description="Helical" evidence="1">
    <location>
        <begin position="55"/>
        <end position="79"/>
    </location>
</feature>
<gene>
    <name evidence="2" type="primary">FAM180B</name>
</gene>
<keyword evidence="1" id="KW-0472">Membrane</keyword>
<keyword evidence="3" id="KW-1185">Reference proteome</keyword>
<evidence type="ECO:0000256" key="1">
    <source>
        <dbReference type="SAM" id="Phobius"/>
    </source>
</evidence>